<evidence type="ECO:0000313" key="2">
    <source>
        <dbReference type="EMBL" id="RWY46254.1"/>
    </source>
</evidence>
<gene>
    <name evidence="2" type="ORF">EPL05_23195</name>
</gene>
<protein>
    <submittedName>
        <fullName evidence="2">Uncharacterized protein</fullName>
    </submittedName>
</protein>
<feature type="chain" id="PRO_5019190783" evidence="1">
    <location>
        <begin position="22"/>
        <end position="189"/>
    </location>
</feature>
<evidence type="ECO:0000256" key="1">
    <source>
        <dbReference type="SAM" id="SignalP"/>
    </source>
</evidence>
<organism evidence="2 3">
    <name type="scientific">Mucilaginibacter gilvus</name>
    <dbReference type="NCBI Taxonomy" id="2305909"/>
    <lineage>
        <taxon>Bacteria</taxon>
        <taxon>Pseudomonadati</taxon>
        <taxon>Bacteroidota</taxon>
        <taxon>Sphingobacteriia</taxon>
        <taxon>Sphingobacteriales</taxon>
        <taxon>Sphingobacteriaceae</taxon>
        <taxon>Mucilaginibacter</taxon>
    </lineage>
</organism>
<name>A0A444MHP0_9SPHI</name>
<dbReference type="EMBL" id="SBIW01000030">
    <property type="protein sequence ID" value="RWY46254.1"/>
    <property type="molecule type" value="Genomic_DNA"/>
</dbReference>
<accession>A0A444MHP0</accession>
<comment type="caution">
    <text evidence="2">The sequence shown here is derived from an EMBL/GenBank/DDBJ whole genome shotgun (WGS) entry which is preliminary data.</text>
</comment>
<reference evidence="2 3" key="1">
    <citation type="submission" date="2019-01" db="EMBL/GenBank/DDBJ databases">
        <title>Mucilaginibacter antarcticum sp. nov., isolated from antarctic soil.</title>
        <authorList>
            <person name="Yan Y.-Q."/>
            <person name="Du Z.-J."/>
        </authorList>
    </citation>
    <scope>NUCLEOTIDE SEQUENCE [LARGE SCALE GENOMIC DNA]</scope>
    <source>
        <strain evidence="2 3">F01003</strain>
    </source>
</reference>
<evidence type="ECO:0000313" key="3">
    <source>
        <dbReference type="Proteomes" id="UP000286701"/>
    </source>
</evidence>
<dbReference type="AlphaFoldDB" id="A0A444MHP0"/>
<dbReference type="OrthoDB" id="1260302at2"/>
<feature type="signal peptide" evidence="1">
    <location>
        <begin position="1"/>
        <end position="21"/>
    </location>
</feature>
<keyword evidence="1" id="KW-0732">Signal</keyword>
<proteinExistence type="predicted"/>
<keyword evidence="3" id="KW-1185">Reference proteome</keyword>
<dbReference type="Proteomes" id="UP000286701">
    <property type="component" value="Unassembled WGS sequence"/>
</dbReference>
<dbReference type="RefSeq" id="WP_128536369.1">
    <property type="nucleotide sequence ID" value="NZ_SBIW01000030.1"/>
</dbReference>
<sequence length="189" mass="21525">MQNLKLLIICVLLTGSFSARAQNVKPAFASFLYITYDYDEATKKADIREIMEISSNGLLHLLDKLPNGIIETNYPLADTSIAKLNKFFNGKKPLKSYMVTDHIDPRFHRANPLEYISYTDLKGNTYPFTLVNEFMAQGFRDAVNQLWKMPSKIAYKGRTLNTPALLKQILDTQKKAGYVPKIEDPPPMM</sequence>